<dbReference type="InterPro" id="IPR045149">
    <property type="entry name" value="OS-9-like"/>
</dbReference>
<feature type="region of interest" description="Disordered" evidence="4">
    <location>
        <begin position="1"/>
        <end position="21"/>
    </location>
</feature>
<feature type="domain" description="Protein OS9-like" evidence="5">
    <location>
        <begin position="32"/>
        <end position="82"/>
    </location>
</feature>
<dbReference type="Gene3D" id="2.70.130.10">
    <property type="entry name" value="Mannose-6-phosphate receptor binding domain"/>
    <property type="match status" value="1"/>
</dbReference>
<evidence type="ECO:0000313" key="6">
    <source>
        <dbReference type="EMBL" id="CAH3128675.1"/>
    </source>
</evidence>
<organism evidence="6 7">
    <name type="scientific">Porites lobata</name>
    <dbReference type="NCBI Taxonomy" id="104759"/>
    <lineage>
        <taxon>Eukaryota</taxon>
        <taxon>Metazoa</taxon>
        <taxon>Cnidaria</taxon>
        <taxon>Anthozoa</taxon>
        <taxon>Hexacorallia</taxon>
        <taxon>Scleractinia</taxon>
        <taxon>Fungiina</taxon>
        <taxon>Poritidae</taxon>
        <taxon>Porites</taxon>
    </lineage>
</organism>
<evidence type="ECO:0000256" key="4">
    <source>
        <dbReference type="SAM" id="MobiDB-lite"/>
    </source>
</evidence>
<evidence type="ECO:0000256" key="3">
    <source>
        <dbReference type="ARBA" id="ARBA00041661"/>
    </source>
</evidence>
<dbReference type="PANTHER" id="PTHR15414">
    <property type="entry name" value="OS-9-RELATED"/>
    <property type="match status" value="1"/>
</dbReference>
<evidence type="ECO:0000259" key="5">
    <source>
        <dbReference type="Pfam" id="PF07915"/>
    </source>
</evidence>
<proteinExistence type="predicted"/>
<comment type="caution">
    <text evidence="6">The sequence shown here is derived from an EMBL/GenBank/DDBJ whole genome shotgun (WGS) entry which is preliminary data.</text>
</comment>
<comment type="function">
    <text evidence="1">Probable lectin that binds selectively to improperly folded lumenal proteins. May function in endoplasmic reticulum quality control and endoplasmic reticulum-associated degradation (ERAD) of both non-glycosylated proteins and glycoproteins.</text>
</comment>
<name>A0ABN8P0R5_9CNID</name>
<evidence type="ECO:0000256" key="2">
    <source>
        <dbReference type="ARBA" id="ARBA00041108"/>
    </source>
</evidence>
<dbReference type="Pfam" id="PF07915">
    <property type="entry name" value="PRKCSH"/>
    <property type="match status" value="1"/>
</dbReference>
<dbReference type="EMBL" id="CALNXK010000045">
    <property type="protein sequence ID" value="CAH3128675.1"/>
    <property type="molecule type" value="Genomic_DNA"/>
</dbReference>
<dbReference type="PANTHER" id="PTHR15414:SF0">
    <property type="entry name" value="ENDOPLASMIC RETICULUM LECTIN 1"/>
    <property type="match status" value="1"/>
</dbReference>
<reference evidence="6 7" key="1">
    <citation type="submission" date="2022-05" db="EMBL/GenBank/DDBJ databases">
        <authorList>
            <consortium name="Genoscope - CEA"/>
            <person name="William W."/>
        </authorList>
    </citation>
    <scope>NUCLEOTIDE SEQUENCE [LARGE SCALE GENOMIC DNA]</scope>
</reference>
<sequence length="138" mass="15768">EDQTAPGPSDEHRDIPPQPDDSLTSAFLHGDYCLVGGGSGWWKYEFCYGKHVTQFHEEESGTRIDILLGKWDREIHIKWKKDRMGHTSRCKESQHLQEVALSLSEPSTCQYILKVESPIICPLLEEMDAYGLFQVDDS</sequence>
<dbReference type="Proteomes" id="UP001159405">
    <property type="component" value="Unassembled WGS sequence"/>
</dbReference>
<feature type="non-terminal residue" evidence="6">
    <location>
        <position position="1"/>
    </location>
</feature>
<evidence type="ECO:0000313" key="7">
    <source>
        <dbReference type="Proteomes" id="UP001159405"/>
    </source>
</evidence>
<gene>
    <name evidence="6" type="ORF">PLOB_00033721</name>
</gene>
<keyword evidence="7" id="KW-1185">Reference proteome</keyword>
<dbReference type="InterPro" id="IPR012913">
    <property type="entry name" value="OS9-like_dom"/>
</dbReference>
<dbReference type="InterPro" id="IPR009011">
    <property type="entry name" value="Man6P_isomerase_rcpt-bd_dom_sf"/>
</dbReference>
<accession>A0ABN8P0R5</accession>
<evidence type="ECO:0000256" key="1">
    <source>
        <dbReference type="ARBA" id="ARBA00037585"/>
    </source>
</evidence>
<protein>
    <recommendedName>
        <fullName evidence="2">Endoplasmic reticulum lectin 1</fullName>
    </recommendedName>
    <alternativeName>
        <fullName evidence="3">ER lectin</fullName>
    </alternativeName>
</protein>